<gene>
    <name evidence="1" type="ORF">Cni_G12917</name>
</gene>
<dbReference type="PANTHER" id="PTHR31656">
    <property type="entry name" value="ROOT CAP DOMAIN-CONTAINING PROTEIN"/>
    <property type="match status" value="1"/>
</dbReference>
<dbReference type="EMBL" id="CP136893">
    <property type="protein sequence ID" value="WOL04196.1"/>
    <property type="molecule type" value="Genomic_DNA"/>
</dbReference>
<keyword evidence="2" id="KW-1185">Reference proteome</keyword>
<evidence type="ECO:0000313" key="1">
    <source>
        <dbReference type="EMBL" id="WOL04196.1"/>
    </source>
</evidence>
<reference evidence="1 2" key="1">
    <citation type="submission" date="2023-10" db="EMBL/GenBank/DDBJ databases">
        <title>Chromosome-scale genome assembly provides insights into flower coloration mechanisms of Canna indica.</title>
        <authorList>
            <person name="Li C."/>
        </authorList>
    </citation>
    <scope>NUCLEOTIDE SEQUENCE [LARGE SCALE GENOMIC DNA]</scope>
    <source>
        <tissue evidence="1">Flower</tissue>
    </source>
</reference>
<accession>A0AAQ3KEB9</accession>
<evidence type="ECO:0000313" key="2">
    <source>
        <dbReference type="Proteomes" id="UP001327560"/>
    </source>
</evidence>
<name>A0AAQ3KEB9_9LILI</name>
<dbReference type="Proteomes" id="UP001327560">
    <property type="component" value="Chromosome 4"/>
</dbReference>
<proteinExistence type="predicted"/>
<dbReference type="AlphaFoldDB" id="A0AAQ3KEB9"/>
<sequence length="87" mass="9778">MYGNLAFTVKATRVAQRDAAVDHLSFTFDDEPFKLAEGHLAVWRSSDDKVAVERTRSRNSVIVALEVALNVVTMMAEDNWVHKSITK</sequence>
<protein>
    <submittedName>
        <fullName evidence="1">Uncharacterized protein</fullName>
    </submittedName>
</protein>
<organism evidence="1 2">
    <name type="scientific">Canna indica</name>
    <name type="common">Indian-shot</name>
    <dbReference type="NCBI Taxonomy" id="4628"/>
    <lineage>
        <taxon>Eukaryota</taxon>
        <taxon>Viridiplantae</taxon>
        <taxon>Streptophyta</taxon>
        <taxon>Embryophyta</taxon>
        <taxon>Tracheophyta</taxon>
        <taxon>Spermatophyta</taxon>
        <taxon>Magnoliopsida</taxon>
        <taxon>Liliopsida</taxon>
        <taxon>Zingiberales</taxon>
        <taxon>Cannaceae</taxon>
        <taxon>Canna</taxon>
    </lineage>
</organism>